<dbReference type="PROSITE" id="PS51371">
    <property type="entry name" value="CBS"/>
    <property type="match status" value="1"/>
</dbReference>
<dbReference type="InterPro" id="IPR000644">
    <property type="entry name" value="CBS_dom"/>
</dbReference>
<keyword evidence="7" id="KW-0129">CBS domain</keyword>
<dbReference type="AlphaFoldDB" id="A0A9P0CUV8"/>
<dbReference type="Proteomes" id="UP001153636">
    <property type="component" value="Chromosome 2"/>
</dbReference>
<dbReference type="CDD" id="cd01561">
    <property type="entry name" value="CBS_like"/>
    <property type="match status" value="1"/>
</dbReference>
<accession>A0A9P0CUV8</accession>
<dbReference type="GO" id="GO:0019344">
    <property type="term" value="P:cysteine biosynthetic process"/>
    <property type="evidence" value="ECO:0007669"/>
    <property type="project" value="UniProtKB-ARBA"/>
</dbReference>
<evidence type="ECO:0000256" key="3">
    <source>
        <dbReference type="ARBA" id="ARBA00007103"/>
    </source>
</evidence>
<dbReference type="EMBL" id="OV651814">
    <property type="protein sequence ID" value="CAH1106973.1"/>
    <property type="molecule type" value="Genomic_DNA"/>
</dbReference>
<dbReference type="SUPFAM" id="SSF54631">
    <property type="entry name" value="CBS-domain pair"/>
    <property type="match status" value="1"/>
</dbReference>
<comment type="similarity">
    <text evidence="3">Belongs to the cysteine synthase/cystathionine beta-synthase family.</text>
</comment>
<dbReference type="FunFam" id="3.40.50.1100:FF:000003">
    <property type="entry name" value="Cystathionine beta-synthase"/>
    <property type="match status" value="1"/>
</dbReference>
<comment type="catalytic activity">
    <reaction evidence="6">
        <text>L-homocysteine + L-serine = L,L-cystathionine + H2O</text>
        <dbReference type="Rhea" id="RHEA:10112"/>
        <dbReference type="ChEBI" id="CHEBI:15377"/>
        <dbReference type="ChEBI" id="CHEBI:33384"/>
        <dbReference type="ChEBI" id="CHEBI:58161"/>
        <dbReference type="ChEBI" id="CHEBI:58199"/>
        <dbReference type="EC" id="4.2.1.22"/>
    </reaction>
</comment>
<keyword evidence="5" id="KW-0663">Pyridoxal phosphate</keyword>
<evidence type="ECO:0000256" key="5">
    <source>
        <dbReference type="ARBA" id="ARBA00022898"/>
    </source>
</evidence>
<dbReference type="InterPro" id="IPR001926">
    <property type="entry name" value="TrpB-like_PALP"/>
</dbReference>
<dbReference type="GO" id="GO:0004122">
    <property type="term" value="F:cystathionine beta-synthase activity"/>
    <property type="evidence" value="ECO:0007669"/>
    <property type="project" value="UniProtKB-EC"/>
</dbReference>
<dbReference type="FunFam" id="3.40.50.1100:FF:000118">
    <property type="entry name" value="Related to CYS4-cystathionine beta-synthase"/>
    <property type="match status" value="1"/>
</dbReference>
<dbReference type="InterPro" id="IPR046342">
    <property type="entry name" value="CBS_dom_sf"/>
</dbReference>
<evidence type="ECO:0000256" key="4">
    <source>
        <dbReference type="ARBA" id="ARBA00012041"/>
    </source>
</evidence>
<organism evidence="10 11">
    <name type="scientific">Psylliodes chrysocephalus</name>
    <dbReference type="NCBI Taxonomy" id="3402493"/>
    <lineage>
        <taxon>Eukaryota</taxon>
        <taxon>Metazoa</taxon>
        <taxon>Ecdysozoa</taxon>
        <taxon>Arthropoda</taxon>
        <taxon>Hexapoda</taxon>
        <taxon>Insecta</taxon>
        <taxon>Pterygota</taxon>
        <taxon>Neoptera</taxon>
        <taxon>Endopterygota</taxon>
        <taxon>Coleoptera</taxon>
        <taxon>Polyphaga</taxon>
        <taxon>Cucujiformia</taxon>
        <taxon>Chrysomeloidea</taxon>
        <taxon>Chrysomelidae</taxon>
        <taxon>Galerucinae</taxon>
        <taxon>Alticini</taxon>
        <taxon>Psylliodes</taxon>
    </lineage>
</organism>
<feature type="compositionally biased region" description="Basic and acidic residues" evidence="8">
    <location>
        <begin position="25"/>
        <end position="38"/>
    </location>
</feature>
<evidence type="ECO:0000256" key="2">
    <source>
        <dbReference type="ARBA" id="ARBA00005003"/>
    </source>
</evidence>
<gene>
    <name evidence="10" type="ORF">PSYICH_LOCUS7836</name>
</gene>
<evidence type="ECO:0000313" key="10">
    <source>
        <dbReference type="EMBL" id="CAH1106973.1"/>
    </source>
</evidence>
<evidence type="ECO:0000259" key="9">
    <source>
        <dbReference type="PROSITE" id="PS51371"/>
    </source>
</evidence>
<dbReference type="SUPFAM" id="SSF53686">
    <property type="entry name" value="Tryptophan synthase beta subunit-like PLP-dependent enzymes"/>
    <property type="match status" value="1"/>
</dbReference>
<reference evidence="10" key="1">
    <citation type="submission" date="2022-01" db="EMBL/GenBank/DDBJ databases">
        <authorList>
            <person name="King R."/>
        </authorList>
    </citation>
    <scope>NUCLEOTIDE SEQUENCE</scope>
</reference>
<dbReference type="InterPro" id="IPR050214">
    <property type="entry name" value="Cys_Synth/Cystath_Beta-Synth"/>
</dbReference>
<comment type="pathway">
    <text evidence="2">Amino-acid biosynthesis; L-cysteine biosynthesis; L-cysteine from L-homocysteine and L-serine: step 1/2.</text>
</comment>
<dbReference type="InterPro" id="IPR036052">
    <property type="entry name" value="TrpB-like_PALP_sf"/>
</dbReference>
<evidence type="ECO:0000256" key="7">
    <source>
        <dbReference type="PROSITE-ProRule" id="PRU00703"/>
    </source>
</evidence>
<feature type="domain" description="CBS" evidence="9">
    <location>
        <begin position="392"/>
        <end position="448"/>
    </location>
</feature>
<feature type="region of interest" description="Disordered" evidence="8">
    <location>
        <begin position="13"/>
        <end position="38"/>
    </location>
</feature>
<sequence>MSMYVFKSNLQESLTPPDGTSKCKWSKDSKNQEPSVHTKWDWKPKNQKILPDILAAIGNTPMVKLNKIPQSEGVECEIFGKCEFMNPAGSIKDRVALRCITEAENNGTLKPGGTVIEVSSGNTGVSLAWVCAIKGYHSIIVMPDKFSKEKENIIRSMGGDVVRVSMAEKKYSPNGMFGMAHVLHKNTPNSIIIDQFSNPSNPIMHYDTTAEEIFDQCDGKIDMMVMGCGTGGTLGGISRKFQELSPQTIFIGADPYGSTYAIPDSLNQSKVKMFEIEGIGYNELTPPVCDRFKVQKWYKFHDKDSLNMSRRLIKEEGLLVGTTSGLLLACALKAIKEFNIGKGKRVVILLPDGTKNYLSKFVQDQWMEQRGYMPCKNPGNLGWWDIKVADLDNKPVTSIKTTETIENVLSIMTKNAVNYLPVIGENGQIVGVAIRKSIENKLIYNKCSGSDKIVTCADRVYSKIPKSISTLGLVSRVLEIENYVLVVEPKGDVEAPYALFTSEDVLKIVQTKKSS</sequence>
<evidence type="ECO:0000256" key="1">
    <source>
        <dbReference type="ARBA" id="ARBA00001933"/>
    </source>
</evidence>
<proteinExistence type="inferred from homology"/>
<dbReference type="Pfam" id="PF00571">
    <property type="entry name" value="CBS"/>
    <property type="match status" value="1"/>
</dbReference>
<name>A0A9P0CUV8_9CUCU</name>
<protein>
    <recommendedName>
        <fullName evidence="4">cystathionine beta-synthase</fullName>
        <ecNumber evidence="4">4.2.1.22</ecNumber>
    </recommendedName>
</protein>
<dbReference type="OrthoDB" id="728at2759"/>
<dbReference type="PANTHER" id="PTHR10314">
    <property type="entry name" value="CYSTATHIONINE BETA-SYNTHASE"/>
    <property type="match status" value="1"/>
</dbReference>
<evidence type="ECO:0000313" key="11">
    <source>
        <dbReference type="Proteomes" id="UP001153636"/>
    </source>
</evidence>
<dbReference type="GO" id="GO:0030170">
    <property type="term" value="F:pyridoxal phosphate binding"/>
    <property type="evidence" value="ECO:0007669"/>
    <property type="project" value="UniProtKB-ARBA"/>
</dbReference>
<evidence type="ECO:0000256" key="6">
    <source>
        <dbReference type="ARBA" id="ARBA00047490"/>
    </source>
</evidence>
<dbReference type="Pfam" id="PF00291">
    <property type="entry name" value="PALP"/>
    <property type="match status" value="1"/>
</dbReference>
<dbReference type="SMART" id="SM00116">
    <property type="entry name" value="CBS"/>
    <property type="match status" value="1"/>
</dbReference>
<dbReference type="Gene3D" id="3.10.580.10">
    <property type="entry name" value="CBS-domain"/>
    <property type="match status" value="1"/>
</dbReference>
<dbReference type="EC" id="4.2.1.22" evidence="4"/>
<keyword evidence="11" id="KW-1185">Reference proteome</keyword>
<comment type="cofactor">
    <cofactor evidence="1">
        <name>pyridoxal 5'-phosphate</name>
        <dbReference type="ChEBI" id="CHEBI:597326"/>
    </cofactor>
</comment>
<dbReference type="Gene3D" id="3.40.50.1100">
    <property type="match status" value="2"/>
</dbReference>
<evidence type="ECO:0000256" key="8">
    <source>
        <dbReference type="SAM" id="MobiDB-lite"/>
    </source>
</evidence>